<dbReference type="GO" id="GO:0003747">
    <property type="term" value="F:translation release factor activity"/>
    <property type="evidence" value="ECO:0007669"/>
    <property type="project" value="InterPro"/>
</dbReference>
<keyword evidence="4" id="KW-1185">Reference proteome</keyword>
<dbReference type="InterPro" id="IPR000352">
    <property type="entry name" value="Pep_chain_release_fac_I"/>
</dbReference>
<dbReference type="AlphaFoldDB" id="A0A1Y0EJQ2"/>
<feature type="domain" description="Prokaryotic-type class I peptide chain release factors" evidence="2">
    <location>
        <begin position="105"/>
        <end position="189"/>
    </location>
</feature>
<proteinExistence type="inferred from homology"/>
<name>A0A1Y0EJQ2_9BURK</name>
<dbReference type="SUPFAM" id="SSF75620">
    <property type="entry name" value="Release factor"/>
    <property type="match status" value="1"/>
</dbReference>
<dbReference type="NCBIfam" id="TIGR03072">
    <property type="entry name" value="release_prfH"/>
    <property type="match status" value="1"/>
</dbReference>
<comment type="similarity">
    <text evidence="1">Belongs to the prokaryotic/mitochondrial release factor family.</text>
</comment>
<evidence type="ECO:0000256" key="1">
    <source>
        <dbReference type="ARBA" id="ARBA00010835"/>
    </source>
</evidence>
<gene>
    <name evidence="3" type="ORF">CCO03_02215</name>
</gene>
<dbReference type="PANTHER" id="PTHR43804">
    <property type="entry name" value="LD18447P"/>
    <property type="match status" value="1"/>
</dbReference>
<dbReference type="Pfam" id="PF00472">
    <property type="entry name" value="RF-1"/>
    <property type="match status" value="1"/>
</dbReference>
<evidence type="ECO:0000259" key="2">
    <source>
        <dbReference type="Pfam" id="PF00472"/>
    </source>
</evidence>
<sequence length="201" mass="21629">MLLIQITAAHGPAECERAAQLTLRALLREAAGAGIAFDVLACVDTPAGCQSALLRSAHEAALPWVTPWLGTIQWTFASPFRPHHRRKNWFVAVQRCALPEAVPTEGEIRFQACKASGAGGQHVNTTDSAVHATHVASGLSVKVGTERSQHANKRLARELLAIKLAQRQASLLDQAREARARLHGQVARGDPVKVFHGPPGR</sequence>
<dbReference type="OrthoDB" id="9815709at2"/>
<dbReference type="PANTHER" id="PTHR43804:SF9">
    <property type="entry name" value="PEPTIDE CHAIN RELEASE FACTOR HOMOLOG-RELATED"/>
    <property type="match status" value="1"/>
</dbReference>
<reference evidence="3 4" key="1">
    <citation type="submission" date="2017-05" db="EMBL/GenBank/DDBJ databases">
        <authorList>
            <person name="Song R."/>
            <person name="Chenine A.L."/>
            <person name="Ruprecht R.M."/>
        </authorList>
    </citation>
    <scope>NUCLEOTIDE SEQUENCE [LARGE SCALE GENOMIC DNA]</scope>
    <source>
        <strain evidence="3 4">DSM 26136</strain>
    </source>
</reference>
<dbReference type="InterPro" id="IPR050057">
    <property type="entry name" value="Prokaryotic/Mito_RF"/>
</dbReference>
<organism evidence="3 4">
    <name type="scientific">Comamonas serinivorans</name>
    <dbReference type="NCBI Taxonomy" id="1082851"/>
    <lineage>
        <taxon>Bacteria</taxon>
        <taxon>Pseudomonadati</taxon>
        <taxon>Pseudomonadota</taxon>
        <taxon>Betaproteobacteria</taxon>
        <taxon>Burkholderiales</taxon>
        <taxon>Comamonadaceae</taxon>
        <taxon>Comamonas</taxon>
    </lineage>
</organism>
<dbReference type="InterPro" id="IPR017509">
    <property type="entry name" value="PrfH"/>
</dbReference>
<protein>
    <submittedName>
        <fullName evidence="3">Peptide chain release factor H</fullName>
    </submittedName>
</protein>
<evidence type="ECO:0000313" key="3">
    <source>
        <dbReference type="EMBL" id="ARU03658.1"/>
    </source>
</evidence>
<dbReference type="Gene3D" id="3.30.160.20">
    <property type="match status" value="1"/>
</dbReference>
<evidence type="ECO:0000313" key="4">
    <source>
        <dbReference type="Proteomes" id="UP000196138"/>
    </source>
</evidence>
<dbReference type="InterPro" id="IPR045853">
    <property type="entry name" value="Pep_chain_release_fac_I_sf"/>
</dbReference>
<dbReference type="KEGG" id="cser:CCO03_02215"/>
<dbReference type="EMBL" id="CP021455">
    <property type="protein sequence ID" value="ARU03658.1"/>
    <property type="molecule type" value="Genomic_DNA"/>
</dbReference>
<dbReference type="Gene3D" id="3.30.70.1660">
    <property type="match status" value="1"/>
</dbReference>
<accession>A0A1Y0EJQ2</accession>
<dbReference type="Proteomes" id="UP000196138">
    <property type="component" value="Chromosome"/>
</dbReference>
<dbReference type="RefSeq" id="WP_087276686.1">
    <property type="nucleotide sequence ID" value="NZ_CP021455.1"/>
</dbReference>